<proteinExistence type="predicted"/>
<reference evidence="3 4" key="1">
    <citation type="journal article" date="2018" name="Evol. Lett.">
        <title>Horizontal gene cluster transfer increased hallucinogenic mushroom diversity.</title>
        <authorList>
            <person name="Reynolds H.T."/>
            <person name="Vijayakumar V."/>
            <person name="Gluck-Thaler E."/>
            <person name="Korotkin H.B."/>
            <person name="Matheny P.B."/>
            <person name="Slot J.C."/>
        </authorList>
    </citation>
    <scope>NUCLEOTIDE SEQUENCE [LARGE SCALE GENOMIC DNA]</scope>
    <source>
        <strain evidence="3 4">SRW20</strain>
    </source>
</reference>
<dbReference type="STRING" id="231916.A0A409WE10"/>
<sequence length="1160" mass="131342">MSSRQWKRPRIDRTAIQYDSVQLDPDDDYEQVHSREGRLKRVGASTRTAVLPRTLLSNISTSWTFLSSWNPPDDPEYALDPDDGLYESALESDIMKEPPAAVKPKKKKRSKVSKRPHVVWMELHRQAYLDEMLRWAGRADVVGRDSCPDCVARSIEPCGSAEYRCKECFVPDLTCSSCCVRRHRTNPFHRVEKWSEGRFTQVSLKSLGLKIQLNHTGLYCENPIPCHTNMLVLHTNGIHEVAIQYCGCMNAVPHHIQLLRRRLYPSSQISVKNCSTFELLRHLHYMALATKASTYDFYRALEKSTNNTGINIPKSRYRALLRSVLQWRHLKLLKRAGRGNDPTGVAGTKNGELAIRCPSCPWPGINLAADWETAPANMKFLYAMLICMDANFRLKNQLVSNYSQDPGLGIGWAYMVPRKPYEQYLLSQANEEDALAKANTKFSVGLRYTGVNAAVCGRSEMVLPLGVGNLPKGERYSSMDYIFGSVLQQVAVALVLISYDIACQWFVNLFKRISQDWPQEIKPPHPIEFTPAIPKLHYSMHETTNHEVYSLNYIPGAGLSDGECPERVWAPHNALGNSTKTQAPGSRQDVLDDHFNFWNWLKYVGMGSTLSRRYKAAVAERNLQIEGHKGLTAVLKPAVVQQWETMCVEWEEAGYPKAKKNPYEVKDERTWPHFEYCSVGSSVVSDVSEARVKKELAEEEERRLKRGGISLHKTSAPSFVALGLEIEETQRRIQRFAKDPNSQFTVTREGNLTEQRNILRTRLRLWEQLVPIYMPGLLQYQNDLSQSKASSTSTLGSSANILQESVPNSPHPEYFEIWLPSRVPSSDRPRVCRDGLPEIEDRLRSGQCHDALENVRQVLRLKARMIQFKNKNVRGQREGTRSRAVIDRVHERAKAAASRYRAGRAALLSLRGPGDWTQTLRTLEDRDIRGYQDPERLQPRKGRVGIWEDSIAPTASGEAEEPELSLFNEVRERRDGTGETRRTLSWIWLNARKPHADDEEDEILRSEWAKSRARAARGREEVMLLKEEMNRVLKYLEWKADWWRSRVDLRGDMSSDLREGLRAFALSQADVQSALAVYFRRIWDAPLGSVEDEPAISAPGTGETVTATGTNSSSGSLGSATRAGINGPDDADDDDSSSDSGDSDSETAAVEDEDDDPMFA</sequence>
<name>A0A409WE10_9AGAR</name>
<keyword evidence="4" id="KW-1185">Reference proteome</keyword>
<gene>
    <name evidence="3" type="ORF">CVT26_004470</name>
</gene>
<dbReference type="Pfam" id="PF18758">
    <property type="entry name" value="KDZ"/>
    <property type="match status" value="1"/>
</dbReference>
<comment type="caution">
    <text evidence="3">The sequence shown here is derived from an EMBL/GenBank/DDBJ whole genome shotgun (WGS) entry which is preliminary data.</text>
</comment>
<dbReference type="CDD" id="cd19757">
    <property type="entry name" value="Bbox1"/>
    <property type="match status" value="1"/>
</dbReference>
<dbReference type="InParanoid" id="A0A409WE10"/>
<organism evidence="3 4">
    <name type="scientific">Gymnopilus dilepis</name>
    <dbReference type="NCBI Taxonomy" id="231916"/>
    <lineage>
        <taxon>Eukaryota</taxon>
        <taxon>Fungi</taxon>
        <taxon>Dikarya</taxon>
        <taxon>Basidiomycota</taxon>
        <taxon>Agaricomycotina</taxon>
        <taxon>Agaricomycetes</taxon>
        <taxon>Agaricomycetidae</taxon>
        <taxon>Agaricales</taxon>
        <taxon>Agaricineae</taxon>
        <taxon>Hymenogastraceae</taxon>
        <taxon>Gymnopilus</taxon>
    </lineage>
</organism>
<evidence type="ECO:0000313" key="4">
    <source>
        <dbReference type="Proteomes" id="UP000284706"/>
    </source>
</evidence>
<dbReference type="InterPro" id="IPR041457">
    <property type="entry name" value="CxC2_KDZ-assoc"/>
</dbReference>
<dbReference type="Proteomes" id="UP000284706">
    <property type="component" value="Unassembled WGS sequence"/>
</dbReference>
<dbReference type="InterPro" id="IPR040521">
    <property type="entry name" value="KDZ"/>
</dbReference>
<accession>A0A409WE10</accession>
<feature type="region of interest" description="Disordered" evidence="1">
    <location>
        <begin position="1094"/>
        <end position="1160"/>
    </location>
</feature>
<dbReference type="OrthoDB" id="2804062at2759"/>
<dbReference type="PANTHER" id="PTHR33104">
    <property type="entry name" value="SI:DKEY-29D5.2"/>
    <property type="match status" value="1"/>
</dbReference>
<dbReference type="Pfam" id="PF18803">
    <property type="entry name" value="CxC2"/>
    <property type="match status" value="1"/>
</dbReference>
<feature type="compositionally biased region" description="Acidic residues" evidence="1">
    <location>
        <begin position="1129"/>
        <end position="1160"/>
    </location>
</feature>
<feature type="compositionally biased region" description="Low complexity" evidence="1">
    <location>
        <begin position="1104"/>
        <end position="1124"/>
    </location>
</feature>
<dbReference type="EMBL" id="NHYE01005130">
    <property type="protein sequence ID" value="PPQ76700.1"/>
    <property type="molecule type" value="Genomic_DNA"/>
</dbReference>
<dbReference type="AlphaFoldDB" id="A0A409WE10"/>
<evidence type="ECO:0000259" key="2">
    <source>
        <dbReference type="Pfam" id="PF18803"/>
    </source>
</evidence>
<dbReference type="PANTHER" id="PTHR33104:SF2">
    <property type="entry name" value="CXC3 LIKE CYSTEINE CLUSTER DOMAIN-CONTAINING PROTEIN"/>
    <property type="match status" value="1"/>
</dbReference>
<protein>
    <recommendedName>
        <fullName evidence="2">CxC2-like cysteine cluster KDZ transposase-associated domain-containing protein</fullName>
    </recommendedName>
</protein>
<evidence type="ECO:0000256" key="1">
    <source>
        <dbReference type="SAM" id="MobiDB-lite"/>
    </source>
</evidence>
<evidence type="ECO:0000313" key="3">
    <source>
        <dbReference type="EMBL" id="PPQ76700.1"/>
    </source>
</evidence>
<feature type="domain" description="CxC2-like cysteine cluster KDZ transposase-associated" evidence="2">
    <location>
        <begin position="204"/>
        <end position="309"/>
    </location>
</feature>